<keyword evidence="5" id="KW-1185">Reference proteome</keyword>
<dbReference type="RefSeq" id="WP_151693853.1">
    <property type="nucleotide sequence ID" value="NZ_BMGX01000001.1"/>
</dbReference>
<accession>A0A6L3ZFJ7</accession>
<evidence type="ECO:0000313" key="4">
    <source>
        <dbReference type="EMBL" id="KAB2816426.1"/>
    </source>
</evidence>
<sequence>MRLTRTSSIWTLIALAIGLTSTVKGQTNSCVPPTQFKQASLLVEAAGITWKNNGSAQEWIVAWGPAGIPPDNMTLRSNTFEPHFIVPLSNAQSQTEAYVKSICGMSSSDWVGPISLSDLSSCANLPLAYSINDTICGAAEVLLEEPNHENVIWWYAGLPRAYDHSLLTDSIQSSTTYWMMATKENGNDQRIGPDYGSQQGGYVNFNNSQVITVMDTILLDSTTLISDAAVSGSIRLLNISGNIVYQERSFFLDSDGEHRIPIRFPLLPGRYRLQVLPNPGGGRLFRSSTPQHYPYVLPGLLSVDSTSIGIINRYYYAFNLSVKSLCTGQIAPAHITVGQQPYSGPDVRDSLCLRDSLFILNDLLPNLPLSSGGYWTRKGMSNPITTLDLSVFSPGDHLHLQYITQGTMHCSDTAEYNIQFYDCKIGLTENQKDAIAIYPNPAVSHIEIDLPHDVNLQSITIASIDGKSMVEIDSYEASRKIDLSTFSKGVYLIRLQFENEVIHRKLVIR</sequence>
<feature type="chain" id="PRO_5026730511" evidence="2">
    <location>
        <begin position="26"/>
        <end position="509"/>
    </location>
</feature>
<dbReference type="EMBL" id="WBVQ01000002">
    <property type="protein sequence ID" value="KAB2816426.1"/>
    <property type="molecule type" value="Genomic_DNA"/>
</dbReference>
<feature type="domain" description="Secretion system C-terminal sorting" evidence="3">
    <location>
        <begin position="437"/>
        <end position="508"/>
    </location>
</feature>
<feature type="signal peptide" evidence="2">
    <location>
        <begin position="1"/>
        <end position="25"/>
    </location>
</feature>
<organism evidence="4 5">
    <name type="scientific">Phaeocystidibacter marisrubri</name>
    <dbReference type="NCBI Taxonomy" id="1577780"/>
    <lineage>
        <taxon>Bacteria</taxon>
        <taxon>Pseudomonadati</taxon>
        <taxon>Bacteroidota</taxon>
        <taxon>Flavobacteriia</taxon>
        <taxon>Flavobacteriales</taxon>
        <taxon>Phaeocystidibacteraceae</taxon>
        <taxon>Phaeocystidibacter</taxon>
    </lineage>
</organism>
<proteinExistence type="predicted"/>
<dbReference type="Pfam" id="PF18962">
    <property type="entry name" value="Por_Secre_tail"/>
    <property type="match status" value="1"/>
</dbReference>
<evidence type="ECO:0000259" key="3">
    <source>
        <dbReference type="Pfam" id="PF18962"/>
    </source>
</evidence>
<keyword evidence="1 2" id="KW-0732">Signal</keyword>
<gene>
    <name evidence="4" type="ORF">F8C82_12150</name>
</gene>
<name>A0A6L3ZFJ7_9FLAO</name>
<evidence type="ECO:0000313" key="5">
    <source>
        <dbReference type="Proteomes" id="UP000484164"/>
    </source>
</evidence>
<dbReference type="InterPro" id="IPR026444">
    <property type="entry name" value="Secre_tail"/>
</dbReference>
<evidence type="ECO:0000256" key="1">
    <source>
        <dbReference type="ARBA" id="ARBA00022729"/>
    </source>
</evidence>
<dbReference type="NCBIfam" id="TIGR04183">
    <property type="entry name" value="Por_Secre_tail"/>
    <property type="match status" value="1"/>
</dbReference>
<dbReference type="AlphaFoldDB" id="A0A6L3ZFJ7"/>
<dbReference type="OrthoDB" id="1113525at2"/>
<protein>
    <submittedName>
        <fullName evidence="4">T9SS type A sorting domain-containing protein</fullName>
    </submittedName>
</protein>
<reference evidence="4 5" key="1">
    <citation type="submission" date="2019-10" db="EMBL/GenBank/DDBJ databases">
        <title>Genome sequence of Phaeocystidibacter marisrubri JCM30614 (type strain).</title>
        <authorList>
            <person name="Bowman J.P."/>
        </authorList>
    </citation>
    <scope>NUCLEOTIDE SEQUENCE [LARGE SCALE GENOMIC DNA]</scope>
    <source>
        <strain evidence="4 5">JCM 30614</strain>
    </source>
</reference>
<evidence type="ECO:0000256" key="2">
    <source>
        <dbReference type="SAM" id="SignalP"/>
    </source>
</evidence>
<comment type="caution">
    <text evidence="4">The sequence shown here is derived from an EMBL/GenBank/DDBJ whole genome shotgun (WGS) entry which is preliminary data.</text>
</comment>
<dbReference type="Proteomes" id="UP000484164">
    <property type="component" value="Unassembled WGS sequence"/>
</dbReference>